<dbReference type="InterPro" id="IPR001810">
    <property type="entry name" value="F-box_dom"/>
</dbReference>
<proteinExistence type="predicted"/>
<sequence length="1298" mass="147849">MFDEHQDMPRMDEEEEKIRMFDDNQDFPVRLAEWVPPIQTRDSVVWDTWLIALALCSLKEVASLGGAAQGRGLNIHTAFLQAIASHLAPLTVLHLSRTSKVFRRMLMNKASRWVWRRALRTVPGLPACPEDLNESLYTALIFDSYCFACGVPDAFSVDYALRLRLCESCWKANVTEGIQVLQQVTPVVREFILMLVSSANIFNFKDIKRSLTRVNPATHVEQDSFYGPELRALTAFFWPNLPTVEDLTELKTAFLDRAEYVLTRQMHAVKLHAWERVLGADRLSRDIVRAAIADRDYIDFAFHLGWHMHSDWWSVPPDEAFDHIPGPGWEVLEQGFMLNKTPPKSRAQIAAEELARSQRETAAYQARLAARHAELTEWYFYILEANRIDAIDADEMPNAHDGARLFDAELATMNDARALITAGLIEASETDILARAHAYSFEVPFALSALLPPPRPRKGKRAKPWWERPCGAIASMIARPTALFVCDIGGCGECALAWPEINWHWRDEHAEESVWHSLPGGRQSRMIRAKVWDEGVVLAKRILDVAGLRGDTEADKLDEMCAEGRLYCACGDPELDGRDALTWAYLVRHVHRHLKMDECRTPDHVIPWINDHSDLKACIMLLPKGADTSPAFVRVKADPYTTARINALLAARPEGSSPICPFCVTQTDTRTATARDNGRFLTPRAGAIVYHMQANPAMLDEYQEMEPVEKKLVHIFEENIEFQHRLEDLLEIALDHASYDPNGIRAAFHRAISRRPLTVPPPPTDSEVRPVLGSGAGRQTKILEYFRWFRKFPDLPMEVIMEIASHMAPLTLLYFSRTSKLFRKTLMNKASRWAWQGALHTVLGLPPCPEDMNEALYTALVFDRYCFACGTPDAFFVDYALRLRLCESCWDANISVGFSLDWHMSPHWDQIPEEQGFDNAPGPSPDSGTIAQGVALNSDPPKSKAQITKEHRHRADRESVTYHKRLERRYHQLAKWYEGLVRSSHEVTDYELPNAYDGARLFATLAAANDARTSINEDTVGAYSAAVLARAQAYTLDVRCALVELLPPACGPRPLAEDREMFIWEMLDRPTALFLCDFPSCRGDSAYEWDQLTEHWRDFHRNESVWRTLQPQRLGVLQPASERRKIRARFWDEGAELVERILDAAGLARVTSMDEVLFLCSEGRLYCVCGDPELCPRDQQISWSEFVWHVHEHVEMDKCRRPRDGLQWINDHRDLSKCIKLFPEDDDISATCTRVTASPDAFTRIEAFCKTRPKGGSLVCSLCEAMIDDPKKADRRDIGTLLDSRRPWDYIVYHMQAK</sequence>
<keyword evidence="4" id="KW-1185">Reference proteome</keyword>
<evidence type="ECO:0000313" key="3">
    <source>
        <dbReference type="EMBL" id="PIL34379.1"/>
    </source>
</evidence>
<dbReference type="Pfam" id="PF00646">
    <property type="entry name" value="F-box"/>
    <property type="match status" value="1"/>
</dbReference>
<reference evidence="3 4" key="1">
    <citation type="journal article" date="2015" name="Sci. Rep.">
        <title>Chromosome-level genome map provides insights into diverse defense mechanisms in the medicinal fungus Ganoderma sinense.</title>
        <authorList>
            <person name="Zhu Y."/>
            <person name="Xu J."/>
            <person name="Sun C."/>
            <person name="Zhou S."/>
            <person name="Xu H."/>
            <person name="Nelson D.R."/>
            <person name="Qian J."/>
            <person name="Song J."/>
            <person name="Luo H."/>
            <person name="Xiang L."/>
            <person name="Li Y."/>
            <person name="Xu Z."/>
            <person name="Ji A."/>
            <person name="Wang L."/>
            <person name="Lu S."/>
            <person name="Hayward A."/>
            <person name="Sun W."/>
            <person name="Li X."/>
            <person name="Schwartz D.C."/>
            <person name="Wang Y."/>
            <person name="Chen S."/>
        </authorList>
    </citation>
    <scope>NUCLEOTIDE SEQUENCE [LARGE SCALE GENOMIC DNA]</scope>
    <source>
        <strain evidence="3 4">ZZ0214-1</strain>
    </source>
</reference>
<dbReference type="Proteomes" id="UP000230002">
    <property type="component" value="Unassembled WGS sequence"/>
</dbReference>
<dbReference type="CDD" id="cd09917">
    <property type="entry name" value="F-box_SF"/>
    <property type="match status" value="1"/>
</dbReference>
<dbReference type="InterPro" id="IPR036047">
    <property type="entry name" value="F-box-like_dom_sf"/>
</dbReference>
<dbReference type="PROSITE" id="PS50181">
    <property type="entry name" value="FBOX"/>
    <property type="match status" value="1"/>
</dbReference>
<protein>
    <recommendedName>
        <fullName evidence="2">F-box domain-containing protein</fullName>
    </recommendedName>
</protein>
<evidence type="ECO:0000313" key="4">
    <source>
        <dbReference type="Proteomes" id="UP000230002"/>
    </source>
</evidence>
<comment type="caution">
    <text evidence="3">The sequence shown here is derived from an EMBL/GenBank/DDBJ whole genome shotgun (WGS) entry which is preliminary data.</text>
</comment>
<gene>
    <name evidence="3" type="ORF">GSI_03154</name>
</gene>
<dbReference type="OrthoDB" id="2754195at2759"/>
<feature type="domain" description="F-box" evidence="2">
    <location>
        <begin position="789"/>
        <end position="836"/>
    </location>
</feature>
<evidence type="ECO:0000259" key="2">
    <source>
        <dbReference type="PROSITE" id="PS50181"/>
    </source>
</evidence>
<accession>A0A2G8SKT6</accession>
<dbReference type="EMBL" id="AYKW01000005">
    <property type="protein sequence ID" value="PIL34379.1"/>
    <property type="molecule type" value="Genomic_DNA"/>
</dbReference>
<evidence type="ECO:0000256" key="1">
    <source>
        <dbReference type="SAM" id="MobiDB-lite"/>
    </source>
</evidence>
<organism evidence="3 4">
    <name type="scientific">Ganoderma sinense ZZ0214-1</name>
    <dbReference type="NCBI Taxonomy" id="1077348"/>
    <lineage>
        <taxon>Eukaryota</taxon>
        <taxon>Fungi</taxon>
        <taxon>Dikarya</taxon>
        <taxon>Basidiomycota</taxon>
        <taxon>Agaricomycotina</taxon>
        <taxon>Agaricomycetes</taxon>
        <taxon>Polyporales</taxon>
        <taxon>Polyporaceae</taxon>
        <taxon>Ganoderma</taxon>
    </lineage>
</organism>
<name>A0A2G8SKT6_9APHY</name>
<dbReference type="SUPFAM" id="SSF81383">
    <property type="entry name" value="F-box domain"/>
    <property type="match status" value="1"/>
</dbReference>
<dbReference type="STRING" id="1077348.A0A2G8SKT6"/>
<feature type="region of interest" description="Disordered" evidence="1">
    <location>
        <begin position="913"/>
        <end position="954"/>
    </location>
</feature>